<dbReference type="SUPFAM" id="SSF51735">
    <property type="entry name" value="NAD(P)-binding Rossmann-fold domains"/>
    <property type="match status" value="1"/>
</dbReference>
<evidence type="ECO:0008006" key="4">
    <source>
        <dbReference type="Google" id="ProtNLM"/>
    </source>
</evidence>
<dbReference type="GO" id="GO:0016491">
    <property type="term" value="F:oxidoreductase activity"/>
    <property type="evidence" value="ECO:0007669"/>
    <property type="project" value="UniProtKB-KW"/>
</dbReference>
<dbReference type="PANTHER" id="PTHR43157:SF31">
    <property type="entry name" value="PHOSPHATIDYLINOSITOL-GLYCAN BIOSYNTHESIS CLASS F PROTEIN"/>
    <property type="match status" value="1"/>
</dbReference>
<reference evidence="2" key="1">
    <citation type="journal article" date="2023" name="G3 (Bethesda)">
        <title>A reference genome for the long-term kleptoplast-retaining sea slug Elysia crispata morphotype clarki.</title>
        <authorList>
            <person name="Eastman K.E."/>
            <person name="Pendleton A.L."/>
            <person name="Shaikh M.A."/>
            <person name="Suttiyut T."/>
            <person name="Ogas R."/>
            <person name="Tomko P."/>
            <person name="Gavelis G."/>
            <person name="Widhalm J.R."/>
            <person name="Wisecaver J.H."/>
        </authorList>
    </citation>
    <scope>NUCLEOTIDE SEQUENCE</scope>
    <source>
        <strain evidence="2">ECLA1</strain>
    </source>
</reference>
<keyword evidence="1" id="KW-0560">Oxidoreductase</keyword>
<gene>
    <name evidence="2" type="ORF">RRG08_054378</name>
</gene>
<dbReference type="PRINTS" id="PR00081">
    <property type="entry name" value="GDHRDH"/>
</dbReference>
<dbReference type="Proteomes" id="UP001283361">
    <property type="component" value="Unassembled WGS sequence"/>
</dbReference>
<dbReference type="PANTHER" id="PTHR43157">
    <property type="entry name" value="PHOSPHATIDYLINOSITOL-GLYCAN BIOSYNTHESIS CLASS F PROTEIN-RELATED"/>
    <property type="match status" value="1"/>
</dbReference>
<protein>
    <recommendedName>
        <fullName evidence="4">Retinol dehydrogenase 13</fullName>
    </recommendedName>
</protein>
<name>A0AAE1B469_9GAST</name>
<evidence type="ECO:0000256" key="1">
    <source>
        <dbReference type="ARBA" id="ARBA00023002"/>
    </source>
</evidence>
<dbReference type="Gene3D" id="3.40.50.720">
    <property type="entry name" value="NAD(P)-binding Rossmann-like Domain"/>
    <property type="match status" value="1"/>
</dbReference>
<accession>A0AAE1B469</accession>
<keyword evidence="3" id="KW-1185">Reference proteome</keyword>
<evidence type="ECO:0000313" key="3">
    <source>
        <dbReference type="Proteomes" id="UP001283361"/>
    </source>
</evidence>
<dbReference type="InterPro" id="IPR036291">
    <property type="entry name" value="NAD(P)-bd_dom_sf"/>
</dbReference>
<dbReference type="InterPro" id="IPR002347">
    <property type="entry name" value="SDR_fam"/>
</dbReference>
<evidence type="ECO:0000313" key="2">
    <source>
        <dbReference type="EMBL" id="KAK3799252.1"/>
    </source>
</evidence>
<dbReference type="EMBL" id="JAWDGP010000590">
    <property type="protein sequence ID" value="KAK3799252.1"/>
    <property type="molecule type" value="Genomic_DNA"/>
</dbReference>
<sequence length="324" mass="35579">MRLPRFALPISVIGTITGCTVLLKDYMGGARYRGEERIAGKTVIITGANSGIGKETARELARRGGRIIMGCRDIDKCELVRKEIIVETANRNIECRKLDLASLGSIRAFCKSINASEKHIDILINNAGVMMCPKQLTEDGFELQLGVNHLGHFLLTYLLMDKLKSSAPSRIIIVSSRIHTQGSINFKDLNSAKNYNKVDAYAQSKLANLLHQKELAKHLEGTNVTVNSLHPGVVATELGRYLPWQNSYLSSTVLAPLKFILMKTPIQGAQTTLRLALDPSLENITGKYFSDCKESEPGPSALDGADAAKRLWAISVAWTRADKS</sequence>
<proteinExistence type="predicted"/>
<comment type="caution">
    <text evidence="2">The sequence shown here is derived from an EMBL/GenBank/DDBJ whole genome shotgun (WGS) entry which is preliminary data.</text>
</comment>
<dbReference type="AlphaFoldDB" id="A0AAE1B469"/>
<organism evidence="2 3">
    <name type="scientific">Elysia crispata</name>
    <name type="common">lettuce slug</name>
    <dbReference type="NCBI Taxonomy" id="231223"/>
    <lineage>
        <taxon>Eukaryota</taxon>
        <taxon>Metazoa</taxon>
        <taxon>Spiralia</taxon>
        <taxon>Lophotrochozoa</taxon>
        <taxon>Mollusca</taxon>
        <taxon>Gastropoda</taxon>
        <taxon>Heterobranchia</taxon>
        <taxon>Euthyneura</taxon>
        <taxon>Panpulmonata</taxon>
        <taxon>Sacoglossa</taxon>
        <taxon>Placobranchoidea</taxon>
        <taxon>Plakobranchidae</taxon>
        <taxon>Elysia</taxon>
    </lineage>
</organism>
<dbReference type="PROSITE" id="PS51257">
    <property type="entry name" value="PROKAR_LIPOPROTEIN"/>
    <property type="match status" value="1"/>
</dbReference>
<dbReference type="Pfam" id="PF00106">
    <property type="entry name" value="adh_short"/>
    <property type="match status" value="1"/>
</dbReference>